<dbReference type="InterPro" id="IPR000073">
    <property type="entry name" value="AB_hydrolase_1"/>
</dbReference>
<dbReference type="RefSeq" id="WP_062115380.1">
    <property type="nucleotide sequence ID" value="NZ_CP013236.1"/>
</dbReference>
<proteinExistence type="predicted"/>
<keyword evidence="1" id="KW-0732">Signal</keyword>
<dbReference type="Pfam" id="PF00561">
    <property type="entry name" value="Abhydrolase_1"/>
    <property type="match status" value="1"/>
</dbReference>
<feature type="domain" description="AB hydrolase-1" evidence="2">
    <location>
        <begin position="51"/>
        <end position="160"/>
    </location>
</feature>
<dbReference type="InterPro" id="IPR029058">
    <property type="entry name" value="AB_hydrolase_fold"/>
</dbReference>
<evidence type="ECO:0000313" key="4">
    <source>
        <dbReference type="Proteomes" id="UP000074914"/>
    </source>
</evidence>
<dbReference type="SUPFAM" id="SSF53474">
    <property type="entry name" value="alpha/beta-Hydrolases"/>
    <property type="match status" value="1"/>
</dbReference>
<accession>A0ABN4MAA9</accession>
<dbReference type="Gene3D" id="3.40.50.1820">
    <property type="entry name" value="alpha/beta hydrolase"/>
    <property type="match status" value="1"/>
</dbReference>
<gene>
    <name evidence="3" type="primary">lip</name>
    <name evidence="3" type="ORF">CPter291_2577</name>
</gene>
<feature type="signal peptide" evidence="1">
    <location>
        <begin position="1"/>
        <end position="25"/>
    </location>
</feature>
<evidence type="ECO:0000259" key="2">
    <source>
        <dbReference type="Pfam" id="PF00561"/>
    </source>
</evidence>
<evidence type="ECO:0000313" key="3">
    <source>
        <dbReference type="EMBL" id="AMP14834.1"/>
    </source>
</evidence>
<reference evidence="3 4" key="1">
    <citation type="submission" date="2015-11" db="EMBL/GenBank/DDBJ databases">
        <title>Exploring the genomic traits of fungus-feeding bacterial genus Collimonas.</title>
        <authorList>
            <person name="Song C."/>
            <person name="Schmidt R."/>
            <person name="de Jager V."/>
            <person name="Krzyzanowska D."/>
            <person name="Jongedijk E."/>
            <person name="Cankar K."/>
            <person name="Beekwilder J."/>
            <person name="van Veen A."/>
            <person name="de Boer W."/>
            <person name="van Veen J.A."/>
            <person name="Garbeva P."/>
        </authorList>
    </citation>
    <scope>NUCLEOTIDE SEQUENCE [LARGE SCALE GENOMIC DNA]</scope>
    <source>
        <strain evidence="3 4">Ter291</strain>
    </source>
</reference>
<dbReference type="EMBL" id="CP013236">
    <property type="protein sequence ID" value="AMP14834.1"/>
    <property type="molecule type" value="Genomic_DNA"/>
</dbReference>
<sequence>MKKTFLRYGLLASLLAVNGIGAAHAGWLDAAFGNPASTAASDPATSAATQYPVILVNGLFGTDDYLKGPSFQGFPYWYGIVEDLQRHGAKVYVASVRTIDGEAARGQDLLDFINKVAPGQKVNLIGHSQGGFTVRYVAQIAPDRVASVTTIGTPHWGAPLADVISGAIGVVDNLGFGTAVRAVLTPLASVLGLIIQGNPDQDAFGTLGVLNSAGAAAFNLKYSSAGLGDPKSCTSGASSQAIDGNVQQLYSWSGSAFRGPLPHDVSLTTVFGVPLDTALLLDGTTAGLATVGLPTVAFGLGDNDGMVPVCRSKFGQVIGTAFKWNHLDEVNQIAGILGGNAEDPVAVIRTHVERLKNAKL</sequence>
<organism evidence="3 4">
    <name type="scientific">Collimonas pratensis</name>
    <dbReference type="NCBI Taxonomy" id="279113"/>
    <lineage>
        <taxon>Bacteria</taxon>
        <taxon>Pseudomonadati</taxon>
        <taxon>Pseudomonadota</taxon>
        <taxon>Betaproteobacteria</taxon>
        <taxon>Burkholderiales</taxon>
        <taxon>Oxalobacteraceae</taxon>
        <taxon>Collimonas</taxon>
    </lineage>
</organism>
<protein>
    <submittedName>
        <fullName evidence="3">Lipase</fullName>
    </submittedName>
</protein>
<feature type="chain" id="PRO_5047513779" evidence="1">
    <location>
        <begin position="26"/>
        <end position="360"/>
    </location>
</feature>
<keyword evidence="4" id="KW-1185">Reference proteome</keyword>
<dbReference type="Proteomes" id="UP000074914">
    <property type="component" value="Chromosome"/>
</dbReference>
<evidence type="ECO:0000256" key="1">
    <source>
        <dbReference type="SAM" id="SignalP"/>
    </source>
</evidence>
<name>A0ABN4MAA9_9BURK</name>